<organism evidence="3 4">
    <name type="scientific">Aspergillus eucalypticola (strain CBS 122712 / IBT 29274)</name>
    <dbReference type="NCBI Taxonomy" id="1448314"/>
    <lineage>
        <taxon>Eukaryota</taxon>
        <taxon>Fungi</taxon>
        <taxon>Dikarya</taxon>
        <taxon>Ascomycota</taxon>
        <taxon>Pezizomycotina</taxon>
        <taxon>Eurotiomycetes</taxon>
        <taxon>Eurotiomycetidae</taxon>
        <taxon>Eurotiales</taxon>
        <taxon>Aspergillaceae</taxon>
        <taxon>Aspergillus</taxon>
        <taxon>Aspergillus subgen. Circumdati</taxon>
    </lineage>
</organism>
<proteinExistence type="predicted"/>
<dbReference type="SUPFAM" id="SSF53474">
    <property type="entry name" value="alpha/beta-Hydrolases"/>
    <property type="match status" value="1"/>
</dbReference>
<evidence type="ECO:0000313" key="3">
    <source>
        <dbReference type="EMBL" id="PWY77880.1"/>
    </source>
</evidence>
<dbReference type="PANTHER" id="PTHR48070">
    <property type="entry name" value="ESTERASE OVCA2"/>
    <property type="match status" value="1"/>
</dbReference>
<dbReference type="GeneID" id="37057168"/>
<dbReference type="GO" id="GO:0005737">
    <property type="term" value="C:cytoplasm"/>
    <property type="evidence" value="ECO:0007669"/>
    <property type="project" value="TreeGrafter"/>
</dbReference>
<dbReference type="GO" id="GO:0016787">
    <property type="term" value="F:hydrolase activity"/>
    <property type="evidence" value="ECO:0007669"/>
    <property type="project" value="UniProtKB-KW"/>
</dbReference>
<sequence>MRFLCLHGIGTGNAVLEAQLYMIKRQLPGHEFVFFQGELETSPAPGVDKFFPGPYYSYFTVPSPDTVLEAVNRLEQFIDLHGPFDGILGFSQGAALAASYLLYDANRPYPHAEFRCAVFFCAIQCWDLESPGFTLDKEGHCRTIAEEGKSSEVIGKTDNITSLFGAADHPLLCRQWNATTPLLWPYGKAPTRLGPLAQISLPSLHIVGAKDPYRADAFALQTHCATGKAQMVETAAGHEIPRDPVLLRKVAQFLHTAPCSARK</sequence>
<name>A0A317W151_ASPEC</name>
<reference evidence="3" key="1">
    <citation type="submission" date="2016-12" db="EMBL/GenBank/DDBJ databases">
        <title>The genomes of Aspergillus section Nigri reveals drivers in fungal speciation.</title>
        <authorList>
            <consortium name="DOE Joint Genome Institute"/>
            <person name="Vesth T.C."/>
            <person name="Nybo J."/>
            <person name="Theobald S."/>
            <person name="Brandl J."/>
            <person name="Frisvad J.C."/>
            <person name="Nielsen K.F."/>
            <person name="Lyhne E.K."/>
            <person name="Kogle M.E."/>
            <person name="Kuo A."/>
            <person name="Riley R."/>
            <person name="Clum A."/>
            <person name="Nolan M."/>
            <person name="Lipzen A."/>
            <person name="Salamov A."/>
            <person name="Henrissat B."/>
            <person name="Wiebenga A."/>
            <person name="De vries R.P."/>
            <person name="Grigoriev I.V."/>
            <person name="Mortensen U.H."/>
            <person name="Andersen M.R."/>
            <person name="Baker S.E."/>
        </authorList>
    </citation>
    <scope>NUCLEOTIDE SEQUENCE</scope>
    <source>
        <strain evidence="3">CBS 122712</strain>
    </source>
</reference>
<keyword evidence="1" id="KW-0378">Hydrolase</keyword>
<dbReference type="VEuPathDB" id="FungiDB:BO83DRAFT_425331"/>
<evidence type="ECO:0000259" key="2">
    <source>
        <dbReference type="Pfam" id="PF03959"/>
    </source>
</evidence>
<dbReference type="RefSeq" id="XP_025390261.1">
    <property type="nucleotide sequence ID" value="XM_025535206.1"/>
</dbReference>
<dbReference type="AlphaFoldDB" id="A0A317W151"/>
<keyword evidence="4" id="KW-1185">Reference proteome</keyword>
<evidence type="ECO:0000313" key="4">
    <source>
        <dbReference type="Proteomes" id="UP000246171"/>
    </source>
</evidence>
<dbReference type="PANTHER" id="PTHR48070:SF6">
    <property type="entry name" value="ESTERASE OVCA2"/>
    <property type="match status" value="1"/>
</dbReference>
<dbReference type="InterPro" id="IPR029058">
    <property type="entry name" value="AB_hydrolase_fold"/>
</dbReference>
<dbReference type="GO" id="GO:0019748">
    <property type="term" value="P:secondary metabolic process"/>
    <property type="evidence" value="ECO:0007669"/>
    <property type="project" value="TreeGrafter"/>
</dbReference>
<dbReference type="InterPro" id="IPR005645">
    <property type="entry name" value="FSH-like_dom"/>
</dbReference>
<evidence type="ECO:0000256" key="1">
    <source>
        <dbReference type="ARBA" id="ARBA00022801"/>
    </source>
</evidence>
<dbReference type="InterPro" id="IPR050593">
    <property type="entry name" value="LovG"/>
</dbReference>
<protein>
    <recommendedName>
        <fullName evidence="2">Serine hydrolase domain-containing protein</fullName>
    </recommendedName>
</protein>
<gene>
    <name evidence="3" type="ORF">BO83DRAFT_425331</name>
</gene>
<dbReference type="Proteomes" id="UP000246171">
    <property type="component" value="Unassembled WGS sequence"/>
</dbReference>
<accession>A0A317W151</accession>
<comment type="caution">
    <text evidence="3">The sequence shown here is derived from an EMBL/GenBank/DDBJ whole genome shotgun (WGS) entry which is preliminary data.</text>
</comment>
<dbReference type="Gene3D" id="3.40.50.1820">
    <property type="entry name" value="alpha/beta hydrolase"/>
    <property type="match status" value="1"/>
</dbReference>
<feature type="domain" description="Serine hydrolase" evidence="2">
    <location>
        <begin position="2"/>
        <end position="243"/>
    </location>
</feature>
<dbReference type="Pfam" id="PF03959">
    <property type="entry name" value="FSH1"/>
    <property type="match status" value="1"/>
</dbReference>
<dbReference type="EMBL" id="MSFU01000007">
    <property type="protein sequence ID" value="PWY77880.1"/>
    <property type="molecule type" value="Genomic_DNA"/>
</dbReference>
<dbReference type="OrthoDB" id="414698at2759"/>
<dbReference type="GO" id="GO:0005634">
    <property type="term" value="C:nucleus"/>
    <property type="evidence" value="ECO:0007669"/>
    <property type="project" value="TreeGrafter"/>
</dbReference>